<dbReference type="RefSeq" id="WP_122171371.1">
    <property type="nucleotide sequence ID" value="NZ_LR025743.1"/>
</dbReference>
<evidence type="ECO:0000313" key="9">
    <source>
        <dbReference type="Proteomes" id="UP000268684"/>
    </source>
</evidence>
<feature type="transmembrane region" description="Helical" evidence="6">
    <location>
        <begin position="235"/>
        <end position="255"/>
    </location>
</feature>
<accession>A0AAJ5NCW8</accession>
<feature type="transmembrane region" description="Helical" evidence="6">
    <location>
        <begin position="55"/>
        <end position="76"/>
    </location>
</feature>
<feature type="transmembrane region" description="Helical" evidence="6">
    <location>
        <begin position="292"/>
        <end position="310"/>
    </location>
</feature>
<dbReference type="GeneID" id="71058426"/>
<feature type="transmembrane region" description="Helical" evidence="6">
    <location>
        <begin position="160"/>
        <end position="181"/>
    </location>
</feature>
<keyword evidence="9" id="KW-1185">Reference proteome</keyword>
<evidence type="ECO:0000256" key="5">
    <source>
        <dbReference type="ARBA" id="ARBA00023136"/>
    </source>
</evidence>
<reference evidence="8 9" key="1">
    <citation type="submission" date="2017-11" db="EMBL/GenBank/DDBJ databases">
        <authorList>
            <person name="Seth-Smith MB H."/>
        </authorList>
    </citation>
    <scope>NUCLEOTIDE SEQUENCE [LARGE SCALE GENOMIC DNA]</scope>
    <source>
        <strain evidence="8">E</strain>
    </source>
</reference>
<sequence length="314" mass="32689">MNDGFVGLLRLASVVIQNAGFAVVVGALLGSHWLARGASAWQHGVGRRLVATLRLASVVSLFASITAFWAHCALMSEVPLLEAGPAVCAMLAGTGFGHAWLAGAVFMVVVVLLSFVRRANDTRVLSFATWGALACVALARSNGGHPVDAGLFSLPVWIDWLHLLAISTWVGLVLVTAFGVMPRLAAMPASERATGASFVQALSDASTYALVVLFATGAYNGWRGVDTPANLFASGYGQILLLKLALVLFAAMLGGHNRFFGMPKLLAAMNDQAVALPVVALRRFGAVLRIEAVVLAGVLMVAAVLVSSALPGTV</sequence>
<dbReference type="Proteomes" id="UP000268684">
    <property type="component" value="Chromosome II"/>
</dbReference>
<feature type="domain" description="Copper resistance protein D" evidence="7">
    <location>
        <begin position="198"/>
        <end position="305"/>
    </location>
</feature>
<comment type="subcellular location">
    <subcellularLocation>
        <location evidence="1">Cell membrane</location>
        <topology evidence="1">Multi-pass membrane protein</topology>
    </subcellularLocation>
</comment>
<dbReference type="InterPro" id="IPR032694">
    <property type="entry name" value="CopC/D"/>
</dbReference>
<keyword evidence="2" id="KW-1003">Cell membrane</keyword>
<feature type="transmembrane region" description="Helical" evidence="6">
    <location>
        <begin position="12"/>
        <end position="34"/>
    </location>
</feature>
<dbReference type="EMBL" id="LR025743">
    <property type="protein sequence ID" value="VBB15808.1"/>
    <property type="molecule type" value="Genomic_DNA"/>
</dbReference>
<gene>
    <name evidence="8" type="ORF">BSTAB16_6006</name>
</gene>
<dbReference type="PANTHER" id="PTHR34820:SF4">
    <property type="entry name" value="INNER MEMBRANE PROTEIN YEBZ"/>
    <property type="match status" value="1"/>
</dbReference>
<dbReference type="InterPro" id="IPR008457">
    <property type="entry name" value="Cu-R_CopD_dom"/>
</dbReference>
<dbReference type="GO" id="GO:0005886">
    <property type="term" value="C:plasma membrane"/>
    <property type="evidence" value="ECO:0007669"/>
    <property type="project" value="UniProtKB-SubCell"/>
</dbReference>
<evidence type="ECO:0000256" key="1">
    <source>
        <dbReference type="ARBA" id="ARBA00004651"/>
    </source>
</evidence>
<evidence type="ECO:0000256" key="2">
    <source>
        <dbReference type="ARBA" id="ARBA00022475"/>
    </source>
</evidence>
<proteinExistence type="predicted"/>
<evidence type="ECO:0000256" key="4">
    <source>
        <dbReference type="ARBA" id="ARBA00022989"/>
    </source>
</evidence>
<dbReference type="Pfam" id="PF05425">
    <property type="entry name" value="CopD"/>
    <property type="match status" value="1"/>
</dbReference>
<evidence type="ECO:0000259" key="7">
    <source>
        <dbReference type="Pfam" id="PF05425"/>
    </source>
</evidence>
<feature type="transmembrane region" description="Helical" evidence="6">
    <location>
        <begin position="96"/>
        <end position="116"/>
    </location>
</feature>
<organism evidence="8 9">
    <name type="scientific">Burkholderia stabilis</name>
    <dbReference type="NCBI Taxonomy" id="95485"/>
    <lineage>
        <taxon>Bacteria</taxon>
        <taxon>Pseudomonadati</taxon>
        <taxon>Pseudomonadota</taxon>
        <taxon>Betaproteobacteria</taxon>
        <taxon>Burkholderiales</taxon>
        <taxon>Burkholderiaceae</taxon>
        <taxon>Burkholderia</taxon>
        <taxon>Burkholderia cepacia complex</taxon>
    </lineage>
</organism>
<keyword evidence="4 6" id="KW-1133">Transmembrane helix</keyword>
<evidence type="ECO:0000256" key="3">
    <source>
        <dbReference type="ARBA" id="ARBA00022692"/>
    </source>
</evidence>
<feature type="transmembrane region" description="Helical" evidence="6">
    <location>
        <begin position="123"/>
        <end position="140"/>
    </location>
</feature>
<feature type="transmembrane region" description="Helical" evidence="6">
    <location>
        <begin position="193"/>
        <end position="215"/>
    </location>
</feature>
<name>A0AAJ5NCW8_9BURK</name>
<evidence type="ECO:0000256" key="6">
    <source>
        <dbReference type="SAM" id="Phobius"/>
    </source>
</evidence>
<protein>
    <submittedName>
        <fullName evidence="8">Copper export protein,Copper resistance protein D</fullName>
    </submittedName>
</protein>
<dbReference type="PANTHER" id="PTHR34820">
    <property type="entry name" value="INNER MEMBRANE PROTEIN YEBZ"/>
    <property type="match status" value="1"/>
</dbReference>
<dbReference type="AlphaFoldDB" id="A0AAJ5NCW8"/>
<keyword evidence="3 6" id="KW-0812">Transmembrane</keyword>
<evidence type="ECO:0000313" key="8">
    <source>
        <dbReference type="EMBL" id="VBB15808.1"/>
    </source>
</evidence>
<dbReference type="GO" id="GO:0006825">
    <property type="term" value="P:copper ion transport"/>
    <property type="evidence" value="ECO:0007669"/>
    <property type="project" value="InterPro"/>
</dbReference>
<keyword evidence="5 6" id="KW-0472">Membrane</keyword>